<feature type="non-terminal residue" evidence="7">
    <location>
        <position position="79"/>
    </location>
</feature>
<keyword evidence="6" id="KW-0414">Isoprene biosynthesis</keyword>
<evidence type="ECO:0000313" key="8">
    <source>
        <dbReference type="Proteomes" id="UP000264179"/>
    </source>
</evidence>
<comment type="similarity">
    <text evidence="2">Belongs to the FPP/GGPP synthase family.</text>
</comment>
<keyword evidence="4" id="KW-0479">Metal-binding</keyword>
<comment type="caution">
    <text evidence="7">The sequence shown here is derived from an EMBL/GenBank/DDBJ whole genome shotgun (WGS) entry which is preliminary data.</text>
</comment>
<evidence type="ECO:0000256" key="3">
    <source>
        <dbReference type="ARBA" id="ARBA00022679"/>
    </source>
</evidence>
<accession>A0A3D5N5C3</accession>
<dbReference type="GO" id="GO:0008299">
    <property type="term" value="P:isoprenoid biosynthetic process"/>
    <property type="evidence" value="ECO:0007669"/>
    <property type="project" value="UniProtKB-KW"/>
</dbReference>
<name>A0A3D5N5C3_9PROT</name>
<proteinExistence type="inferred from homology"/>
<dbReference type="AlphaFoldDB" id="A0A3D5N5C3"/>
<dbReference type="Gene3D" id="1.10.600.10">
    <property type="entry name" value="Farnesyl Diphosphate Synthase"/>
    <property type="match status" value="1"/>
</dbReference>
<protein>
    <submittedName>
        <fullName evidence="7">Farnesyl-diphosphate synthase</fullName>
    </submittedName>
</protein>
<evidence type="ECO:0000256" key="2">
    <source>
        <dbReference type="ARBA" id="ARBA00006706"/>
    </source>
</evidence>
<keyword evidence="3" id="KW-0808">Transferase</keyword>
<dbReference type="SUPFAM" id="SSF48576">
    <property type="entry name" value="Terpenoid synthases"/>
    <property type="match status" value="1"/>
</dbReference>
<dbReference type="Proteomes" id="UP000264179">
    <property type="component" value="Unassembled WGS sequence"/>
</dbReference>
<dbReference type="GO" id="GO:0046872">
    <property type="term" value="F:metal ion binding"/>
    <property type="evidence" value="ECO:0007669"/>
    <property type="project" value="UniProtKB-KW"/>
</dbReference>
<evidence type="ECO:0000256" key="5">
    <source>
        <dbReference type="ARBA" id="ARBA00022842"/>
    </source>
</evidence>
<organism evidence="7 8">
    <name type="scientific">Thalassospira lucentensis</name>
    <dbReference type="NCBI Taxonomy" id="168935"/>
    <lineage>
        <taxon>Bacteria</taxon>
        <taxon>Pseudomonadati</taxon>
        <taxon>Pseudomonadota</taxon>
        <taxon>Alphaproteobacteria</taxon>
        <taxon>Rhodospirillales</taxon>
        <taxon>Thalassospiraceae</taxon>
        <taxon>Thalassospira</taxon>
    </lineage>
</organism>
<evidence type="ECO:0000256" key="6">
    <source>
        <dbReference type="ARBA" id="ARBA00023229"/>
    </source>
</evidence>
<dbReference type="PANTHER" id="PTHR43281">
    <property type="entry name" value="FARNESYL DIPHOSPHATE SYNTHASE"/>
    <property type="match status" value="1"/>
</dbReference>
<evidence type="ECO:0000256" key="4">
    <source>
        <dbReference type="ARBA" id="ARBA00022723"/>
    </source>
</evidence>
<reference evidence="7 8" key="1">
    <citation type="journal article" date="2018" name="Nat. Biotechnol.">
        <title>A standardized bacterial taxonomy based on genome phylogeny substantially revises the tree of life.</title>
        <authorList>
            <person name="Parks D.H."/>
            <person name="Chuvochina M."/>
            <person name="Waite D.W."/>
            <person name="Rinke C."/>
            <person name="Skarshewski A."/>
            <person name="Chaumeil P.A."/>
            <person name="Hugenholtz P."/>
        </authorList>
    </citation>
    <scope>NUCLEOTIDE SEQUENCE [LARGE SCALE GENOMIC DNA]</scope>
    <source>
        <strain evidence="7">UBA9881</strain>
    </source>
</reference>
<evidence type="ECO:0000256" key="1">
    <source>
        <dbReference type="ARBA" id="ARBA00001946"/>
    </source>
</evidence>
<keyword evidence="5" id="KW-0460">Magnesium</keyword>
<dbReference type="InterPro" id="IPR008949">
    <property type="entry name" value="Isoprenoid_synthase_dom_sf"/>
</dbReference>
<dbReference type="EMBL" id="DPOP01000027">
    <property type="protein sequence ID" value="HCW66154.1"/>
    <property type="molecule type" value="Genomic_DNA"/>
</dbReference>
<evidence type="ECO:0000313" key="7">
    <source>
        <dbReference type="EMBL" id="HCW66154.1"/>
    </source>
</evidence>
<comment type="cofactor">
    <cofactor evidence="1">
        <name>Mg(2+)</name>
        <dbReference type="ChEBI" id="CHEBI:18420"/>
    </cofactor>
</comment>
<sequence>MLAGLSAAAADLGETLDDILPRPNGQIEQRLYQAMRYSTLGDGKRLRPFLVLSSASLFKVSRRSALRVAAAVEMVHSYS</sequence>
<dbReference type="InterPro" id="IPR000092">
    <property type="entry name" value="Polyprenyl_synt"/>
</dbReference>
<dbReference type="PANTHER" id="PTHR43281:SF1">
    <property type="entry name" value="FARNESYL DIPHOSPHATE SYNTHASE"/>
    <property type="match status" value="1"/>
</dbReference>
<gene>
    <name evidence="7" type="ORF">DHR80_02870</name>
</gene>
<dbReference type="GO" id="GO:0004659">
    <property type="term" value="F:prenyltransferase activity"/>
    <property type="evidence" value="ECO:0007669"/>
    <property type="project" value="InterPro"/>
</dbReference>
<dbReference type="Pfam" id="PF00348">
    <property type="entry name" value="polyprenyl_synt"/>
    <property type="match status" value="1"/>
</dbReference>